<organism evidence="1 2">
    <name type="scientific">Puccinia striiformis f. sp. tritici</name>
    <dbReference type="NCBI Taxonomy" id="168172"/>
    <lineage>
        <taxon>Eukaryota</taxon>
        <taxon>Fungi</taxon>
        <taxon>Dikarya</taxon>
        <taxon>Basidiomycota</taxon>
        <taxon>Pucciniomycotina</taxon>
        <taxon>Pucciniomycetes</taxon>
        <taxon>Pucciniales</taxon>
        <taxon>Pucciniaceae</taxon>
        <taxon>Puccinia</taxon>
    </lineage>
</organism>
<keyword evidence="2" id="KW-1185">Reference proteome</keyword>
<name>A0ACC0DRS5_9BASI</name>
<reference evidence="1 2" key="3">
    <citation type="journal article" date="2022" name="Microbiol. Spectr.">
        <title>Folding features and dynamics of 3D genome architecture in plant fungal pathogens.</title>
        <authorList>
            <person name="Xia C."/>
        </authorList>
    </citation>
    <scope>NUCLEOTIDE SEQUENCE [LARGE SCALE GENOMIC DNA]</scope>
    <source>
        <strain evidence="1 2">93-210</strain>
    </source>
</reference>
<reference evidence="2" key="1">
    <citation type="journal article" date="2018" name="BMC Genomics">
        <title>Genomic insights into host adaptation between the wheat stripe rust pathogen (Puccinia striiformis f. sp. tritici) and the barley stripe rust pathogen (Puccinia striiformis f. sp. hordei).</title>
        <authorList>
            <person name="Xia C."/>
            <person name="Wang M."/>
            <person name="Yin C."/>
            <person name="Cornejo O.E."/>
            <person name="Hulbert S.H."/>
            <person name="Chen X."/>
        </authorList>
    </citation>
    <scope>NUCLEOTIDE SEQUENCE [LARGE SCALE GENOMIC DNA]</scope>
    <source>
        <strain evidence="2">93-210</strain>
    </source>
</reference>
<proteinExistence type="predicted"/>
<gene>
    <name evidence="1" type="ORF">MJO28_015092</name>
</gene>
<sequence>MDKEKEKEHERKQREELNELFKPVQVAQKIPFDTDPKLVLCQYFKTRTCEKGYGKQCIIQFHINYYLPSQSWHTIGESAIQS</sequence>
<protein>
    <submittedName>
        <fullName evidence="1">Uncharacterized protein</fullName>
    </submittedName>
</protein>
<dbReference type="EMBL" id="CM045880">
    <property type="protein sequence ID" value="KAI7938172.1"/>
    <property type="molecule type" value="Genomic_DNA"/>
</dbReference>
<comment type="caution">
    <text evidence="1">The sequence shown here is derived from an EMBL/GenBank/DDBJ whole genome shotgun (WGS) entry which is preliminary data.</text>
</comment>
<accession>A0ACC0DRS5</accession>
<reference evidence="2" key="2">
    <citation type="journal article" date="2018" name="Mol. Plant Microbe Interact.">
        <title>Genome sequence resources for the wheat stripe rust pathogen (Puccinia striiformis f. sp. tritici) and the barley stripe rust pathogen (Puccinia striiformis f. sp. hordei).</title>
        <authorList>
            <person name="Xia C."/>
            <person name="Wang M."/>
            <person name="Yin C."/>
            <person name="Cornejo O.E."/>
            <person name="Hulbert S.H."/>
            <person name="Chen X."/>
        </authorList>
    </citation>
    <scope>NUCLEOTIDE SEQUENCE [LARGE SCALE GENOMIC DNA]</scope>
    <source>
        <strain evidence="2">93-210</strain>
    </source>
</reference>
<evidence type="ECO:0000313" key="1">
    <source>
        <dbReference type="EMBL" id="KAI7938172.1"/>
    </source>
</evidence>
<dbReference type="Proteomes" id="UP001060170">
    <property type="component" value="Chromosome 16"/>
</dbReference>
<evidence type="ECO:0000313" key="2">
    <source>
        <dbReference type="Proteomes" id="UP001060170"/>
    </source>
</evidence>